<dbReference type="Proteomes" id="UP001419268">
    <property type="component" value="Unassembled WGS sequence"/>
</dbReference>
<reference evidence="1 2" key="1">
    <citation type="submission" date="2024-01" db="EMBL/GenBank/DDBJ databases">
        <title>Genome assemblies of Stephania.</title>
        <authorList>
            <person name="Yang L."/>
        </authorList>
    </citation>
    <scope>NUCLEOTIDE SEQUENCE [LARGE SCALE GENOMIC DNA]</scope>
    <source>
        <strain evidence="1">JXDWG</strain>
        <tissue evidence="1">Leaf</tissue>
    </source>
</reference>
<dbReference type="EMBL" id="JBBNAG010000011">
    <property type="protein sequence ID" value="KAK9095287.1"/>
    <property type="molecule type" value="Genomic_DNA"/>
</dbReference>
<organism evidence="1 2">
    <name type="scientific">Stephania cephalantha</name>
    <dbReference type="NCBI Taxonomy" id="152367"/>
    <lineage>
        <taxon>Eukaryota</taxon>
        <taxon>Viridiplantae</taxon>
        <taxon>Streptophyta</taxon>
        <taxon>Embryophyta</taxon>
        <taxon>Tracheophyta</taxon>
        <taxon>Spermatophyta</taxon>
        <taxon>Magnoliopsida</taxon>
        <taxon>Ranunculales</taxon>
        <taxon>Menispermaceae</taxon>
        <taxon>Menispermoideae</taxon>
        <taxon>Cissampelideae</taxon>
        <taxon>Stephania</taxon>
    </lineage>
</organism>
<protein>
    <submittedName>
        <fullName evidence="1">Uncharacterized protein</fullName>
    </submittedName>
</protein>
<sequence>MCTHNATPTNSRPSQMIIIGRILGRRSYPTPGTDVAEGGIRDREDIPRWIFLMSKDLCDVGYVIKKDIEEQRVQIKTVNESQLGRTGVVFVVPRDIKKNCPSRPQPSNENL</sequence>
<proteinExistence type="predicted"/>
<keyword evidence="2" id="KW-1185">Reference proteome</keyword>
<dbReference type="AlphaFoldDB" id="A0AAP0ENY6"/>
<comment type="caution">
    <text evidence="1">The sequence shown here is derived from an EMBL/GenBank/DDBJ whole genome shotgun (WGS) entry which is preliminary data.</text>
</comment>
<name>A0AAP0ENY6_9MAGN</name>
<evidence type="ECO:0000313" key="1">
    <source>
        <dbReference type="EMBL" id="KAK9095287.1"/>
    </source>
</evidence>
<accession>A0AAP0ENY6</accession>
<gene>
    <name evidence="1" type="ORF">Scep_026756</name>
</gene>
<evidence type="ECO:0000313" key="2">
    <source>
        <dbReference type="Proteomes" id="UP001419268"/>
    </source>
</evidence>